<evidence type="ECO:0000313" key="2">
    <source>
        <dbReference type="Proteomes" id="UP000318733"/>
    </source>
</evidence>
<dbReference type="AlphaFoldDB" id="A0A556M9C2"/>
<comment type="caution">
    <text evidence="1">The sequence shown here is derived from an EMBL/GenBank/DDBJ whole genome shotgun (WGS) entry which is preliminary data.</text>
</comment>
<evidence type="ECO:0000313" key="1">
    <source>
        <dbReference type="EMBL" id="TSJ36509.1"/>
    </source>
</evidence>
<reference evidence="1 2" key="1">
    <citation type="submission" date="2019-07" db="EMBL/GenBank/DDBJ databases">
        <authorList>
            <person name="Huq M.A."/>
        </authorList>
    </citation>
    <scope>NUCLEOTIDE SEQUENCE [LARGE SCALE GENOMIC DNA]</scope>
    <source>
        <strain evidence="1 2">MAH-19</strain>
    </source>
</reference>
<proteinExistence type="predicted"/>
<organism evidence="1 2">
    <name type="scientific">Mucilaginibacter corticis</name>
    <dbReference type="NCBI Taxonomy" id="2597670"/>
    <lineage>
        <taxon>Bacteria</taxon>
        <taxon>Pseudomonadati</taxon>
        <taxon>Bacteroidota</taxon>
        <taxon>Sphingobacteriia</taxon>
        <taxon>Sphingobacteriales</taxon>
        <taxon>Sphingobacteriaceae</taxon>
        <taxon>Mucilaginibacter</taxon>
    </lineage>
</organism>
<dbReference type="Proteomes" id="UP000318733">
    <property type="component" value="Unassembled WGS sequence"/>
</dbReference>
<gene>
    <name evidence="1" type="ORF">FO440_22005</name>
</gene>
<name>A0A556M9C2_9SPHI</name>
<sequence length="63" mass="7668">MTPVKDVQEFLSKPFRSRNSLFVYNFYFTTETRGLMEVIYLLKDQVEFFRFEVDYADKEPILD</sequence>
<keyword evidence="2" id="KW-1185">Reference proteome</keyword>
<dbReference type="EMBL" id="VLPK01000006">
    <property type="protein sequence ID" value="TSJ36509.1"/>
    <property type="molecule type" value="Genomic_DNA"/>
</dbReference>
<dbReference type="RefSeq" id="WP_144250476.1">
    <property type="nucleotide sequence ID" value="NZ_VLPK01000006.1"/>
</dbReference>
<protein>
    <submittedName>
        <fullName evidence="1">Uncharacterized protein</fullName>
    </submittedName>
</protein>
<accession>A0A556M9C2</accession>